<evidence type="ECO:0000256" key="9">
    <source>
        <dbReference type="ARBA" id="ARBA00022748"/>
    </source>
</evidence>
<evidence type="ECO:0000256" key="6">
    <source>
        <dbReference type="ARBA" id="ARBA00022475"/>
    </source>
</evidence>
<proteinExistence type="inferred from homology"/>
<comment type="caution">
    <text evidence="14">The sequence shown here is derived from an EMBL/GenBank/DDBJ whole genome shotgun (WGS) entry which is preliminary data.</text>
</comment>
<sequence length="74" mass="8574">MAFDSFSDFVQMGGYGFYVWLSFFLTFLVIAGVALDAAIGRRRLQRQSKTLLRRKQRLSKRQQRQASPVGESKR</sequence>
<keyword evidence="7 12" id="KW-0997">Cell inner membrane</keyword>
<dbReference type="GO" id="GO:0017004">
    <property type="term" value="P:cytochrome complex assembly"/>
    <property type="evidence" value="ECO:0007669"/>
    <property type="project" value="UniProtKB-KW"/>
</dbReference>
<dbReference type="PANTHER" id="PTHR37531">
    <property type="entry name" value="HEME EXPORTER PROTEIN D"/>
    <property type="match status" value="1"/>
</dbReference>
<dbReference type="NCBIfam" id="TIGR03141">
    <property type="entry name" value="cytochro_ccmD"/>
    <property type="match status" value="1"/>
</dbReference>
<evidence type="ECO:0000256" key="12">
    <source>
        <dbReference type="RuleBase" id="RU363101"/>
    </source>
</evidence>
<keyword evidence="6 12" id="KW-1003">Cell membrane</keyword>
<dbReference type="OrthoDB" id="9815607at2"/>
<keyword evidence="9 12" id="KW-0201">Cytochrome c-type biogenesis</keyword>
<dbReference type="GO" id="GO:1903607">
    <property type="term" value="P:cytochrome c biosynthetic process"/>
    <property type="evidence" value="ECO:0007669"/>
    <property type="project" value="TreeGrafter"/>
</dbReference>
<comment type="similarity">
    <text evidence="3 12">Belongs to the CcmD/CycX/HelD family.</text>
</comment>
<feature type="transmembrane region" description="Helical" evidence="12">
    <location>
        <begin position="17"/>
        <end position="39"/>
    </location>
</feature>
<dbReference type="EMBL" id="SNXI01000013">
    <property type="protein sequence ID" value="TDP31281.1"/>
    <property type="molecule type" value="Genomic_DNA"/>
</dbReference>
<dbReference type="GO" id="GO:0015886">
    <property type="term" value="P:heme transport"/>
    <property type="evidence" value="ECO:0007669"/>
    <property type="project" value="InterPro"/>
</dbReference>
<dbReference type="InterPro" id="IPR007078">
    <property type="entry name" value="Haem_export_protD_CcmD"/>
</dbReference>
<dbReference type="AlphaFoldDB" id="A0A4R6P1E9"/>
<keyword evidence="5 12" id="KW-0813">Transport</keyword>
<organism evidence="14 15">
    <name type="scientific">Idiomarina aquatica</name>
    <dbReference type="NCBI Taxonomy" id="1327752"/>
    <lineage>
        <taxon>Bacteria</taxon>
        <taxon>Pseudomonadati</taxon>
        <taxon>Pseudomonadota</taxon>
        <taxon>Gammaproteobacteria</taxon>
        <taxon>Alteromonadales</taxon>
        <taxon>Idiomarinaceae</taxon>
        <taxon>Idiomarina</taxon>
    </lineage>
</organism>
<keyword evidence="15" id="KW-1185">Reference proteome</keyword>
<dbReference type="GO" id="GO:0005886">
    <property type="term" value="C:plasma membrane"/>
    <property type="evidence" value="ECO:0007669"/>
    <property type="project" value="UniProtKB-SubCell"/>
</dbReference>
<gene>
    <name evidence="14" type="ORF">DEU29_11352</name>
</gene>
<keyword evidence="10 12" id="KW-1133">Transmembrane helix</keyword>
<evidence type="ECO:0000313" key="14">
    <source>
        <dbReference type="EMBL" id="TDP31281.1"/>
    </source>
</evidence>
<dbReference type="Pfam" id="PF04995">
    <property type="entry name" value="CcmD"/>
    <property type="match status" value="1"/>
</dbReference>
<protein>
    <recommendedName>
        <fullName evidence="4 12">Heme exporter protein D</fullName>
    </recommendedName>
</protein>
<keyword evidence="8 12" id="KW-0812">Transmembrane</keyword>
<evidence type="ECO:0000313" key="15">
    <source>
        <dbReference type="Proteomes" id="UP000295531"/>
    </source>
</evidence>
<reference evidence="14 15" key="1">
    <citation type="submission" date="2019-03" db="EMBL/GenBank/DDBJ databases">
        <title>Freshwater and sediment microbial communities from various areas in North America, analyzing microbe dynamics in response to fracking.</title>
        <authorList>
            <person name="Lamendella R."/>
        </authorList>
    </citation>
    <scope>NUCLEOTIDE SEQUENCE [LARGE SCALE GENOMIC DNA]</scope>
    <source>
        <strain evidence="14 15">18_TX</strain>
    </source>
</reference>
<feature type="compositionally biased region" description="Basic residues" evidence="13">
    <location>
        <begin position="50"/>
        <end position="63"/>
    </location>
</feature>
<evidence type="ECO:0000256" key="11">
    <source>
        <dbReference type="ARBA" id="ARBA00023136"/>
    </source>
</evidence>
<dbReference type="PANTHER" id="PTHR37531:SF1">
    <property type="entry name" value="HEME EXPORTER PROTEIN D"/>
    <property type="match status" value="1"/>
</dbReference>
<dbReference type="Proteomes" id="UP000295531">
    <property type="component" value="Unassembled WGS sequence"/>
</dbReference>
<evidence type="ECO:0000256" key="10">
    <source>
        <dbReference type="ARBA" id="ARBA00022989"/>
    </source>
</evidence>
<keyword evidence="11 12" id="KW-0472">Membrane</keyword>
<accession>A0A4R6P1E9</accession>
<evidence type="ECO:0000256" key="3">
    <source>
        <dbReference type="ARBA" id="ARBA00008741"/>
    </source>
</evidence>
<evidence type="ECO:0000256" key="4">
    <source>
        <dbReference type="ARBA" id="ARBA00016461"/>
    </source>
</evidence>
<evidence type="ECO:0000256" key="1">
    <source>
        <dbReference type="ARBA" id="ARBA00002442"/>
    </source>
</evidence>
<evidence type="ECO:0000256" key="2">
    <source>
        <dbReference type="ARBA" id="ARBA00004377"/>
    </source>
</evidence>
<name>A0A4R6P1E9_9GAMM</name>
<dbReference type="InterPro" id="IPR052075">
    <property type="entry name" value="Heme_exporter_D"/>
</dbReference>
<feature type="region of interest" description="Disordered" evidence="13">
    <location>
        <begin position="50"/>
        <end position="74"/>
    </location>
</feature>
<comment type="subcellular location">
    <subcellularLocation>
        <location evidence="2 12">Cell inner membrane</location>
        <topology evidence="2 12">Single-pass membrane protein</topology>
    </subcellularLocation>
</comment>
<evidence type="ECO:0000256" key="13">
    <source>
        <dbReference type="SAM" id="MobiDB-lite"/>
    </source>
</evidence>
<comment type="function">
    <text evidence="1 12">Required for the export of heme to the periplasm for the biogenesis of c-type cytochromes.</text>
</comment>
<dbReference type="RefSeq" id="WP_133540172.1">
    <property type="nucleotide sequence ID" value="NZ_SNXI01000013.1"/>
</dbReference>
<evidence type="ECO:0000256" key="8">
    <source>
        <dbReference type="ARBA" id="ARBA00022692"/>
    </source>
</evidence>
<evidence type="ECO:0000256" key="5">
    <source>
        <dbReference type="ARBA" id="ARBA00022448"/>
    </source>
</evidence>
<evidence type="ECO:0000256" key="7">
    <source>
        <dbReference type="ARBA" id="ARBA00022519"/>
    </source>
</evidence>